<feature type="region of interest" description="Disordered" evidence="1">
    <location>
        <begin position="120"/>
        <end position="148"/>
    </location>
</feature>
<dbReference type="AlphaFoldDB" id="A0A835Y736"/>
<feature type="compositionally biased region" description="Basic and acidic residues" evidence="1">
    <location>
        <begin position="202"/>
        <end position="215"/>
    </location>
</feature>
<accession>A0A835Y736</accession>
<keyword evidence="3" id="KW-1185">Reference proteome</keyword>
<comment type="caution">
    <text evidence="2">The sequence shown here is derived from an EMBL/GenBank/DDBJ whole genome shotgun (WGS) entry which is preliminary data.</text>
</comment>
<feature type="compositionally biased region" description="Pro residues" evidence="1">
    <location>
        <begin position="391"/>
        <end position="407"/>
    </location>
</feature>
<feature type="compositionally biased region" description="Low complexity" evidence="1">
    <location>
        <begin position="242"/>
        <end position="261"/>
    </location>
</feature>
<evidence type="ECO:0000256" key="1">
    <source>
        <dbReference type="SAM" id="MobiDB-lite"/>
    </source>
</evidence>
<evidence type="ECO:0000313" key="3">
    <source>
        <dbReference type="Proteomes" id="UP000612055"/>
    </source>
</evidence>
<feature type="compositionally biased region" description="Polar residues" evidence="1">
    <location>
        <begin position="277"/>
        <end position="299"/>
    </location>
</feature>
<evidence type="ECO:0000313" key="2">
    <source>
        <dbReference type="EMBL" id="KAG2497253.1"/>
    </source>
</evidence>
<reference evidence="2" key="1">
    <citation type="journal article" date="2020" name="bioRxiv">
        <title>Comparative genomics of Chlamydomonas.</title>
        <authorList>
            <person name="Craig R.J."/>
            <person name="Hasan A.R."/>
            <person name="Ness R.W."/>
            <person name="Keightley P.D."/>
        </authorList>
    </citation>
    <scope>NUCLEOTIDE SEQUENCE</scope>
    <source>
        <strain evidence="2">CCAP 11/70</strain>
    </source>
</reference>
<dbReference type="EMBL" id="JAEHOE010000015">
    <property type="protein sequence ID" value="KAG2497253.1"/>
    <property type="molecule type" value="Genomic_DNA"/>
</dbReference>
<feature type="region of interest" description="Disordered" evidence="1">
    <location>
        <begin position="194"/>
        <end position="458"/>
    </location>
</feature>
<sequence>MPLENLDGSWRAEIKNKEPHSLRRALTTLHYLEQRTKEPVEPADILRRTPTELVDAIIEQRARQSAEQSFFQQQEIDRDLVRRRLHQAGALSAAGAQREWHSPSSQQLRALDGEVLIEREGGPKVSFSGEAVSRSGGANEGEHEAEGDRKAALHTLMRSRAGLPASARRSGAASAANVVLAAAKRRALVEEALAAVSGDDSSPERPTRLSPERPPRLPRASINGVPELRTPPSHRFSHPGFPSADGALPAASPAGALSPGAVTSSSRPLLPAMSPSFRRSSLLTDSRNSPMRSTSLGGTSPTSRPPALSSPPPSQPAPPVLAEPSPSPVTARAPPELSLVSAAPDALPPLNLPSPSARRQSSNGIVTPLLPLKPPPLVRAPTMEPLREVEVPPPQEPELPQLPPPSPMGRVQESEPASGQGPAGQKAGEDSARSTGGGYTASRLGQTSKKQGGKSWKF</sequence>
<name>A0A835Y736_9CHLO</name>
<organism evidence="2 3">
    <name type="scientific">Edaphochlamys debaryana</name>
    <dbReference type="NCBI Taxonomy" id="47281"/>
    <lineage>
        <taxon>Eukaryota</taxon>
        <taxon>Viridiplantae</taxon>
        <taxon>Chlorophyta</taxon>
        <taxon>core chlorophytes</taxon>
        <taxon>Chlorophyceae</taxon>
        <taxon>CS clade</taxon>
        <taxon>Chlamydomonadales</taxon>
        <taxon>Chlamydomonadales incertae sedis</taxon>
        <taxon>Edaphochlamys</taxon>
    </lineage>
</organism>
<dbReference type="Proteomes" id="UP000612055">
    <property type="component" value="Unassembled WGS sequence"/>
</dbReference>
<feature type="compositionally biased region" description="Pro residues" evidence="1">
    <location>
        <begin position="308"/>
        <end position="327"/>
    </location>
</feature>
<gene>
    <name evidence="2" type="ORF">HYH03_004837</name>
</gene>
<proteinExistence type="predicted"/>
<protein>
    <submittedName>
        <fullName evidence="2">Uncharacterized protein</fullName>
    </submittedName>
</protein>